<feature type="domain" description="Putative restriction endonuclease" evidence="1">
    <location>
        <begin position="29"/>
        <end position="186"/>
    </location>
</feature>
<dbReference type="CDD" id="cd06260">
    <property type="entry name" value="DUF820-like"/>
    <property type="match status" value="1"/>
</dbReference>
<proteinExistence type="predicted"/>
<dbReference type="InterPro" id="IPR008538">
    <property type="entry name" value="Uma2"/>
</dbReference>
<keyword evidence="2" id="KW-0540">Nuclease</keyword>
<evidence type="ECO:0000259" key="1">
    <source>
        <dbReference type="Pfam" id="PF05685"/>
    </source>
</evidence>
<dbReference type="PANTHER" id="PTHR47152:SF2">
    <property type="entry name" value="SLR2084 PROTEIN"/>
    <property type="match status" value="1"/>
</dbReference>
<dbReference type="Pfam" id="PF05685">
    <property type="entry name" value="Uma2"/>
    <property type="match status" value="1"/>
</dbReference>
<dbReference type="Gene3D" id="3.90.1570.10">
    <property type="entry name" value="tt1808, chain A"/>
    <property type="match status" value="1"/>
</dbReference>
<name>A0A2S6CVN2_9CYAN</name>
<evidence type="ECO:0000313" key="2">
    <source>
        <dbReference type="EMBL" id="PPJ63844.1"/>
    </source>
</evidence>
<dbReference type="InterPro" id="IPR012296">
    <property type="entry name" value="Nuclease_put_TT1808"/>
</dbReference>
<evidence type="ECO:0000313" key="3">
    <source>
        <dbReference type="Proteomes" id="UP000239589"/>
    </source>
</evidence>
<sequence length="219" mass="25647">MVSTITKPNNITPETTLAEQRVVFHNISWQNYQQILAALGQNRSSRLIYDQGTLEITMPLEEHESATRLIELFIRILVEEMGLKIKTMGSTTLNRDDLQRSAEADNCYYIQNQPKVVGKKVDLNQDPPPDLIVEIDITHTDINKLKFYASMGVPEFWHYNGEIWRIYQLQDHQYIELEKSPTFSQIPKEQLYQFLQDCQIDEVQASKKFRAWVQQEIQN</sequence>
<dbReference type="EMBL" id="PGEM01000051">
    <property type="protein sequence ID" value="PPJ63844.1"/>
    <property type="molecule type" value="Genomic_DNA"/>
</dbReference>
<reference evidence="2 3" key="1">
    <citation type="submission" date="2018-02" db="EMBL/GenBank/DDBJ databases">
        <title>Discovery of a pederin family compound in a non-symbiotic bloom-forming cyanobacterium.</title>
        <authorList>
            <person name="Kust A."/>
            <person name="Mares J."/>
            <person name="Jokela J."/>
            <person name="Urajova P."/>
            <person name="Hajek J."/>
            <person name="Saurav K."/>
            <person name="Voracova K."/>
            <person name="Fewer D.P."/>
            <person name="Haapaniemi E."/>
            <person name="Permi P."/>
            <person name="Rehakova K."/>
            <person name="Sivonen K."/>
            <person name="Hrouzek P."/>
        </authorList>
    </citation>
    <scope>NUCLEOTIDE SEQUENCE [LARGE SCALE GENOMIC DNA]</scope>
    <source>
        <strain evidence="2 3">CHARLIE-1</strain>
    </source>
</reference>
<dbReference type="SUPFAM" id="SSF52980">
    <property type="entry name" value="Restriction endonuclease-like"/>
    <property type="match status" value="1"/>
</dbReference>
<accession>A0A2S6CVN2</accession>
<dbReference type="AlphaFoldDB" id="A0A2S6CVN2"/>
<dbReference type="OrthoDB" id="482924at2"/>
<gene>
    <name evidence="2" type="ORF">CUN59_07835</name>
</gene>
<keyword evidence="3" id="KW-1185">Reference proteome</keyword>
<dbReference type="PANTHER" id="PTHR47152">
    <property type="entry name" value="SLR2084 PROTEIN-RELATED"/>
    <property type="match status" value="1"/>
</dbReference>
<protein>
    <submittedName>
        <fullName evidence="2">Uma2 family endonuclease</fullName>
    </submittedName>
</protein>
<dbReference type="Proteomes" id="UP000239589">
    <property type="component" value="Unassembled WGS sequence"/>
</dbReference>
<dbReference type="RefSeq" id="WP_104387315.1">
    <property type="nucleotide sequence ID" value="NZ_PGEM01000051.1"/>
</dbReference>
<comment type="caution">
    <text evidence="2">The sequence shown here is derived from an EMBL/GenBank/DDBJ whole genome shotgun (WGS) entry which is preliminary data.</text>
</comment>
<keyword evidence="2" id="KW-0378">Hydrolase</keyword>
<dbReference type="InterPro" id="IPR011335">
    <property type="entry name" value="Restrct_endonuc-II-like"/>
</dbReference>
<keyword evidence="2" id="KW-0255">Endonuclease</keyword>
<dbReference type="GO" id="GO:0004519">
    <property type="term" value="F:endonuclease activity"/>
    <property type="evidence" value="ECO:0007669"/>
    <property type="project" value="UniProtKB-KW"/>
</dbReference>
<organism evidence="2 3">
    <name type="scientific">Cuspidothrix issatschenkoi CHARLIE-1</name>
    <dbReference type="NCBI Taxonomy" id="2052836"/>
    <lineage>
        <taxon>Bacteria</taxon>
        <taxon>Bacillati</taxon>
        <taxon>Cyanobacteriota</taxon>
        <taxon>Cyanophyceae</taxon>
        <taxon>Nostocales</taxon>
        <taxon>Aphanizomenonaceae</taxon>
        <taxon>Cuspidothrix</taxon>
    </lineage>
</organism>